<evidence type="ECO:0000313" key="3">
    <source>
        <dbReference type="Proteomes" id="UP000051276"/>
    </source>
</evidence>
<reference evidence="3 4" key="1">
    <citation type="submission" date="2015-11" db="EMBL/GenBank/DDBJ databases">
        <title>The genome of Candidatus Endoriftia persephone in Ridgeia piscesae and population structure of the North Eastern Pacific vestimentiferan symbionts.</title>
        <authorList>
            <person name="Perez M."/>
            <person name="Juniper K.S."/>
        </authorList>
    </citation>
    <scope>NUCLEOTIDE SEQUENCE [LARGE SCALE GENOMIC DNA]</scope>
    <source>
        <strain evidence="2">Ind10</strain>
        <strain evidence="1">Ind11</strain>
    </source>
</reference>
<dbReference type="AlphaFoldDB" id="A0A0T5Z5J0"/>
<keyword evidence="4" id="KW-1185">Reference proteome</keyword>
<evidence type="ECO:0000313" key="2">
    <source>
        <dbReference type="EMBL" id="KRT57846.1"/>
    </source>
</evidence>
<dbReference type="RefSeq" id="WP_198295041.1">
    <property type="nucleotide sequence ID" value="NZ_KQ557121.1"/>
</dbReference>
<evidence type="ECO:0000313" key="1">
    <source>
        <dbReference type="EMBL" id="KRT54464.1"/>
    </source>
</evidence>
<organism evidence="2 3">
    <name type="scientific">endosymbiont of Ridgeia piscesae</name>
    <dbReference type="NCBI Taxonomy" id="54398"/>
    <lineage>
        <taxon>Bacteria</taxon>
        <taxon>Pseudomonadati</taxon>
        <taxon>Pseudomonadota</taxon>
        <taxon>Gammaproteobacteria</taxon>
        <taxon>sulfur-oxidizing symbionts</taxon>
    </lineage>
</organism>
<accession>A0A0T5Z5J0</accession>
<name>A0A0T5Z5J0_9GAMM</name>
<dbReference type="Proteomes" id="UP000051634">
    <property type="component" value="Unassembled WGS sequence"/>
</dbReference>
<comment type="caution">
    <text evidence="2">The sequence shown here is derived from an EMBL/GenBank/DDBJ whole genome shotgun (WGS) entry which is preliminary data.</text>
</comment>
<dbReference type="EMBL" id="LMXI01000454">
    <property type="protein sequence ID" value="KRT57846.1"/>
    <property type="molecule type" value="Genomic_DNA"/>
</dbReference>
<dbReference type="EMBL" id="LDXT01000091">
    <property type="protein sequence ID" value="KRT54464.1"/>
    <property type="molecule type" value="Genomic_DNA"/>
</dbReference>
<gene>
    <name evidence="1" type="ORF">Ga0074115_105103</name>
    <name evidence="2" type="ORF">Ga0076813_12402</name>
</gene>
<sequence length="57" mass="6280">MAGASLIDDLQWFMTDAGLVEIRIEPKDSSRAFIKDWAPGRGVEEYVVSASIKAIKP</sequence>
<dbReference type="Proteomes" id="UP000051276">
    <property type="component" value="Unassembled WGS sequence"/>
</dbReference>
<proteinExistence type="predicted"/>
<protein>
    <submittedName>
        <fullName evidence="2">Uncharacterized protein</fullName>
    </submittedName>
</protein>
<dbReference type="STRING" id="54398.Ga0074115_105103"/>
<evidence type="ECO:0000313" key="4">
    <source>
        <dbReference type="Proteomes" id="UP000051634"/>
    </source>
</evidence>